<evidence type="ECO:0000313" key="2">
    <source>
        <dbReference type="Proteomes" id="UP000596742"/>
    </source>
</evidence>
<comment type="caution">
    <text evidence="1">The sequence shown here is derived from an EMBL/GenBank/DDBJ whole genome shotgun (WGS) entry which is preliminary data.</text>
</comment>
<dbReference type="OrthoDB" id="10342104at2759"/>
<organism evidence="1 2">
    <name type="scientific">Mytilus galloprovincialis</name>
    <name type="common">Mediterranean mussel</name>
    <dbReference type="NCBI Taxonomy" id="29158"/>
    <lineage>
        <taxon>Eukaryota</taxon>
        <taxon>Metazoa</taxon>
        <taxon>Spiralia</taxon>
        <taxon>Lophotrochozoa</taxon>
        <taxon>Mollusca</taxon>
        <taxon>Bivalvia</taxon>
        <taxon>Autobranchia</taxon>
        <taxon>Pteriomorphia</taxon>
        <taxon>Mytilida</taxon>
        <taxon>Mytiloidea</taxon>
        <taxon>Mytilidae</taxon>
        <taxon>Mytilinae</taxon>
        <taxon>Mytilus</taxon>
    </lineage>
</organism>
<protein>
    <submittedName>
        <fullName evidence="1">Uncharacterized protein</fullName>
    </submittedName>
</protein>
<gene>
    <name evidence="1" type="ORF">MGAL_10B040747</name>
</gene>
<accession>A0A8B6CRG2</accession>
<sequence length="468" mass="52952">MKETHKECIQFEHLKEIVKDIKHSSRFSVLEQLLENVMSDINFLTEHTSKNLSIVDSKTNECLEKLKQKRKELNYHFDKLEEKLKEEILAQKKTTDKHDESMKTELLSRKENIMEIKKNVTKMKNLSTDLQTFFGLIELEKEVASHESYLNYMNDSESLLQTEYSLNTSVVDDLMLQFKSLGQLRVDKIPFKNCLNTLKKDQAQLNVNLPPSVDRIKISLKYTAKLKLKDAYLTGCAIKPNGDFLFVDYNSKKLLTCKSDGSNAKDLVTFETGPTDVVCLPNENLAVVSFCGSRIIFVDLLSNKQIKNIGVKSFGIDFINGKLISASGGKSIHWLDMQGGVVSEVRMKANSYYVTATSTCVYCSYCYDNAVVSLDYTGKQQWEFTHHKLKDPLGITSTLNGFIFVAGRGSNNVFLISPDGSESKVVLSFTGAGPRNVHFSRSWNELLMTRQSGDEISVYDVVIVSVPR</sequence>
<dbReference type="Proteomes" id="UP000596742">
    <property type="component" value="Unassembled WGS sequence"/>
</dbReference>
<dbReference type="AlphaFoldDB" id="A0A8B6CRG2"/>
<dbReference type="Gene3D" id="2.120.10.30">
    <property type="entry name" value="TolB, C-terminal domain"/>
    <property type="match status" value="1"/>
</dbReference>
<dbReference type="InterPro" id="IPR011042">
    <property type="entry name" value="6-blade_b-propeller_TolB-like"/>
</dbReference>
<proteinExistence type="predicted"/>
<name>A0A8B6CRG2_MYTGA</name>
<dbReference type="EMBL" id="UYJE01002196">
    <property type="protein sequence ID" value="VDI08532.1"/>
    <property type="molecule type" value="Genomic_DNA"/>
</dbReference>
<reference evidence="1" key="1">
    <citation type="submission" date="2018-11" db="EMBL/GenBank/DDBJ databases">
        <authorList>
            <person name="Alioto T."/>
            <person name="Alioto T."/>
        </authorList>
    </citation>
    <scope>NUCLEOTIDE SEQUENCE</scope>
</reference>
<evidence type="ECO:0000313" key="1">
    <source>
        <dbReference type="EMBL" id="VDI08532.1"/>
    </source>
</evidence>
<dbReference type="SUPFAM" id="SSF101898">
    <property type="entry name" value="NHL repeat"/>
    <property type="match status" value="1"/>
</dbReference>
<keyword evidence="2" id="KW-1185">Reference proteome</keyword>